<keyword evidence="1" id="KW-0175">Coiled coil</keyword>
<feature type="transmembrane region" description="Helical" evidence="2">
    <location>
        <begin position="348"/>
        <end position="371"/>
    </location>
</feature>
<feature type="domain" description="YhaN AAA" evidence="3">
    <location>
        <begin position="9"/>
        <end position="56"/>
    </location>
</feature>
<evidence type="ECO:0000256" key="1">
    <source>
        <dbReference type="SAM" id="Coils"/>
    </source>
</evidence>
<geneLocation type="plasmid" evidence="4 5">
    <name>pMM35_01</name>
</geneLocation>
<reference evidence="4" key="1">
    <citation type="submission" date="2020-09" db="EMBL/GenBank/DDBJ databases">
        <title>New species isolated from human feces.</title>
        <authorList>
            <person name="Kitahara M."/>
            <person name="Shigeno Y."/>
            <person name="Shime M."/>
            <person name="Matsumoto Y."/>
            <person name="Nakamura S."/>
            <person name="Motooka D."/>
            <person name="Fukuoka S."/>
            <person name="Nishikawa H."/>
            <person name="Benno Y."/>
        </authorList>
    </citation>
    <scope>NUCLEOTIDE SEQUENCE</scope>
    <source>
        <strain evidence="4">MM35</strain>
        <plasmid evidence="4">pMM35_01</plasmid>
    </source>
</reference>
<dbReference type="RefSeq" id="WP_212820739.1">
    <property type="nucleotide sequence ID" value="NZ_AP023416.1"/>
</dbReference>
<dbReference type="KEGG" id="vfa:MM35RIKEN_14770"/>
<keyword evidence="5" id="KW-1185">Reference proteome</keyword>
<dbReference type="Proteomes" id="UP000681343">
    <property type="component" value="Plasmid pMM35_01"/>
</dbReference>
<accession>A0A810PYJ6</accession>
<dbReference type="PANTHER" id="PTHR41259">
    <property type="entry name" value="DOUBLE-STRAND BREAK REPAIR RAD50 ATPASE, PUTATIVE-RELATED"/>
    <property type="match status" value="1"/>
</dbReference>
<feature type="transmembrane region" description="Helical" evidence="2">
    <location>
        <begin position="323"/>
        <end position="342"/>
    </location>
</feature>
<gene>
    <name evidence="4" type="ORF">MM35RIKEN_14770</name>
</gene>
<feature type="coiled-coil region" evidence="1">
    <location>
        <begin position="506"/>
        <end position="547"/>
    </location>
</feature>
<sequence>MQLLHANATYGKLDQARLDLQPGLNVICAPNEGGKSTWCRFLLAMFYGLNTRQRGDLADKNRFQPWSGSLMQGKLELSVGDKELTLSRRTQRPDAPLGVFSCTYSGTDTSVPGLDAARCGETLLGVPQSVYQRCAFIPSGSLAIDADADLERRISALISTGDEKISFSQVESRLKKQLRQRKYNRSGSIPLLEAEIAGLRAAQQEAQTLTGQLENLQQQLSQAREDQARRRQARLQAAQEALREKESCLRALPDSSDLQRINQQLGAVRSLGDQVQQAQEAVSRQESAIEDQLQELNRNPLHPMTKAQLEAQLQIQPPAPPQVAQLLISLALGLCGGGFLWYEIDRPQVLWLCLACAVTALAAGNFLRLLIRRIRLQQSRRRELSRQEELRKLAESYLPALEELEAQRALLRQKQQILSDGDRRLRTQLSDLLSQVSRWDDSVQSAGDIRRFVRETAQNRDRLAQELHQAQTQLLQAQMSDADDTVTHLQQQIAQVQGRLDAGRDAQTLGDQISRLEEELVRQQAEYDALRLSLDALQAANTTLQNRFSPELGRRAAEIFADMTGSTWSHILLDREFHLSAESGSDPTRRSVQLLSAGTADQLYLAVRLAICEMILPPEQNPPLILDDALLTFDDARLATTLDYLTRLGAQRQILLFTCQGREAALLEGRPSVHITNLT</sequence>
<keyword evidence="2" id="KW-0472">Membrane</keyword>
<keyword evidence="2" id="KW-1133">Transmembrane helix</keyword>
<evidence type="ECO:0000313" key="4">
    <source>
        <dbReference type="EMBL" id="BCK79285.1"/>
    </source>
</evidence>
<proteinExistence type="predicted"/>
<dbReference type="EMBL" id="AP023416">
    <property type="protein sequence ID" value="BCK79285.1"/>
    <property type="molecule type" value="Genomic_DNA"/>
</dbReference>
<dbReference type="Pfam" id="PF13514">
    <property type="entry name" value="AAA_27"/>
    <property type="match status" value="1"/>
</dbReference>
<feature type="coiled-coil region" evidence="1">
    <location>
        <begin position="453"/>
        <end position="480"/>
    </location>
</feature>
<dbReference type="PANTHER" id="PTHR41259:SF1">
    <property type="entry name" value="DOUBLE-STRAND BREAK REPAIR RAD50 ATPASE, PUTATIVE-RELATED"/>
    <property type="match status" value="1"/>
</dbReference>
<evidence type="ECO:0000256" key="2">
    <source>
        <dbReference type="SAM" id="Phobius"/>
    </source>
</evidence>
<organism evidence="4 5">
    <name type="scientific">Vescimonas fastidiosa</name>
    <dbReference type="NCBI Taxonomy" id="2714353"/>
    <lineage>
        <taxon>Bacteria</taxon>
        <taxon>Bacillati</taxon>
        <taxon>Bacillota</taxon>
        <taxon>Clostridia</taxon>
        <taxon>Eubacteriales</taxon>
        <taxon>Oscillospiraceae</taxon>
        <taxon>Vescimonas</taxon>
    </lineage>
</organism>
<dbReference type="Gene3D" id="3.40.50.300">
    <property type="entry name" value="P-loop containing nucleotide triphosphate hydrolases"/>
    <property type="match status" value="2"/>
</dbReference>
<evidence type="ECO:0000259" key="3">
    <source>
        <dbReference type="Pfam" id="PF13514"/>
    </source>
</evidence>
<dbReference type="AlphaFoldDB" id="A0A810PYJ6"/>
<dbReference type="InterPro" id="IPR038734">
    <property type="entry name" value="YhaN_AAA"/>
</dbReference>
<evidence type="ECO:0000313" key="5">
    <source>
        <dbReference type="Proteomes" id="UP000681343"/>
    </source>
</evidence>
<dbReference type="SUPFAM" id="SSF52540">
    <property type="entry name" value="P-loop containing nucleoside triphosphate hydrolases"/>
    <property type="match status" value="1"/>
</dbReference>
<keyword evidence="4" id="KW-0614">Plasmid</keyword>
<protein>
    <recommendedName>
        <fullName evidence="3">YhaN AAA domain-containing protein</fullName>
    </recommendedName>
</protein>
<dbReference type="InterPro" id="IPR027417">
    <property type="entry name" value="P-loop_NTPase"/>
</dbReference>
<keyword evidence="2" id="KW-0812">Transmembrane</keyword>
<name>A0A810PYJ6_9FIRM</name>
<feature type="coiled-coil region" evidence="1">
    <location>
        <begin position="199"/>
        <end position="299"/>
    </location>
</feature>